<dbReference type="EMBL" id="JANFNH010000001">
    <property type="protein sequence ID" value="MCQ4040678.1"/>
    <property type="molecule type" value="Genomic_DNA"/>
</dbReference>
<evidence type="ECO:0008006" key="4">
    <source>
        <dbReference type="Google" id="ProtNLM"/>
    </source>
</evidence>
<feature type="region of interest" description="Disordered" evidence="1">
    <location>
        <begin position="674"/>
        <end position="697"/>
    </location>
</feature>
<accession>A0ABT1P8U4</accession>
<proteinExistence type="predicted"/>
<evidence type="ECO:0000256" key="1">
    <source>
        <dbReference type="SAM" id="MobiDB-lite"/>
    </source>
</evidence>
<dbReference type="InterPro" id="IPR027417">
    <property type="entry name" value="P-loop_NTPase"/>
</dbReference>
<keyword evidence="3" id="KW-1185">Reference proteome</keyword>
<dbReference type="Proteomes" id="UP001206206">
    <property type="component" value="Unassembled WGS sequence"/>
</dbReference>
<dbReference type="SUPFAM" id="SSF52540">
    <property type="entry name" value="P-loop containing nucleoside triphosphate hydrolases"/>
    <property type="match status" value="1"/>
</dbReference>
<evidence type="ECO:0000313" key="2">
    <source>
        <dbReference type="EMBL" id="MCQ4040678.1"/>
    </source>
</evidence>
<evidence type="ECO:0000313" key="3">
    <source>
        <dbReference type="Proteomes" id="UP001206206"/>
    </source>
</evidence>
<sequence>MGERLYGQEALLDGLVPRLVGLERTRERLVRLEHPKGGPVVQVLGVQGSGKSAALDALYHGYNGRLPLARVDLAAAGFGERDLADLPDRQAPNASPVTHLLYLLSYKLGLRTHRLFNRPPKFPRLLLGLLVITASQPGDTGEADRPVDPAELRDAESRLRAVIAEDRPETKRRKELLTQWLDALIPSLPTVFAGLPGFDAMIQAALTTARDQLLKSGPAHRTLRWWGSRLTLYQGDDVQRLFTFVRDFRQPGDGRDSAEALLVAAFLDDIAHHYCLLRRINRKPRPLILLDNAHTPLGRRVIATLLSGYDVPLGSGSPPTRPVVVTTALGDGREHRPLSDVAHSSHWSPEPDGPPDRWLLRLGIHPVTTTDIRGMLGGAVQPSQLTQLTPLVKRLSGGRASSASTMCDAVARHLRSGATLRAADVLDLREPDGRDVAEHMLESLVPDEEVRDRLTLMSAALDEPAAVRLWALLRPDEDARARVAEAISYAARGRCFREPWPGANGSRPLIADRALRTLLLRRLRGGDRWDQTHKLLRAGYDPPGLDSRYPAYSTPYLHHSLALGEDHLVVRCLHHRFALEPPEEWLATVNLVCAAPRPPDGFPDPATAGLCRACQDAEGKAVHRAINRLTHTLWRLSDPLAIAPAEDDLARVAATLKTLYQHSDDGQAFLTAGSQWPQRLRDRTQAPDLPVPGGVGS</sequence>
<comment type="caution">
    <text evidence="2">The sequence shown here is derived from an EMBL/GenBank/DDBJ whole genome shotgun (WGS) entry which is preliminary data.</text>
</comment>
<dbReference type="RefSeq" id="WP_255924625.1">
    <property type="nucleotide sequence ID" value="NZ_JANFNH010000001.1"/>
</dbReference>
<reference evidence="2 3" key="1">
    <citation type="submission" date="2022-06" db="EMBL/GenBank/DDBJ databases">
        <title>Draft genome sequence of type strain Streptomyces rubrisoli DSM 42083.</title>
        <authorList>
            <person name="Duangmal K."/>
            <person name="Klaysubun C."/>
        </authorList>
    </citation>
    <scope>NUCLEOTIDE SEQUENCE [LARGE SCALE GENOMIC DNA]</scope>
    <source>
        <strain evidence="2 3">DSM 42083</strain>
    </source>
</reference>
<organism evidence="2 3">
    <name type="scientific">Streptantibioticus rubrisoli</name>
    <dbReference type="NCBI Taxonomy" id="1387313"/>
    <lineage>
        <taxon>Bacteria</taxon>
        <taxon>Bacillati</taxon>
        <taxon>Actinomycetota</taxon>
        <taxon>Actinomycetes</taxon>
        <taxon>Kitasatosporales</taxon>
        <taxon>Streptomycetaceae</taxon>
        <taxon>Streptantibioticus</taxon>
    </lineage>
</organism>
<name>A0ABT1P8U4_9ACTN</name>
<gene>
    <name evidence="2" type="ORF">NON19_01235</name>
</gene>
<protein>
    <recommendedName>
        <fullName evidence="4">ATP-binding protein</fullName>
    </recommendedName>
</protein>